<dbReference type="AlphaFoldDB" id="A0A9W9M4R4"/>
<feature type="region of interest" description="Disordered" evidence="5">
    <location>
        <begin position="1"/>
        <end position="48"/>
    </location>
</feature>
<feature type="transmembrane region" description="Helical" evidence="6">
    <location>
        <begin position="172"/>
        <end position="197"/>
    </location>
</feature>
<feature type="transmembrane region" description="Helical" evidence="6">
    <location>
        <begin position="487"/>
        <end position="508"/>
    </location>
</feature>
<dbReference type="PANTHER" id="PTHR23502">
    <property type="entry name" value="MAJOR FACILITATOR SUPERFAMILY"/>
    <property type="match status" value="1"/>
</dbReference>
<comment type="subcellular location">
    <subcellularLocation>
        <location evidence="1">Membrane</location>
        <topology evidence="1">Multi-pass membrane protein</topology>
    </subcellularLocation>
</comment>
<feature type="transmembrane region" description="Helical" evidence="6">
    <location>
        <begin position="399"/>
        <end position="424"/>
    </location>
</feature>
<keyword evidence="2 6" id="KW-0812">Transmembrane</keyword>
<organism evidence="8 9">
    <name type="scientific">Penicillium cf. griseofulvum</name>
    <dbReference type="NCBI Taxonomy" id="2972120"/>
    <lineage>
        <taxon>Eukaryota</taxon>
        <taxon>Fungi</taxon>
        <taxon>Dikarya</taxon>
        <taxon>Ascomycota</taxon>
        <taxon>Pezizomycotina</taxon>
        <taxon>Eurotiomycetes</taxon>
        <taxon>Eurotiomycetidae</taxon>
        <taxon>Eurotiales</taxon>
        <taxon>Aspergillaceae</taxon>
        <taxon>Penicillium</taxon>
    </lineage>
</organism>
<dbReference type="InterPro" id="IPR011701">
    <property type="entry name" value="MFS"/>
</dbReference>
<feature type="transmembrane region" description="Helical" evidence="6">
    <location>
        <begin position="300"/>
        <end position="321"/>
    </location>
</feature>
<dbReference type="InterPro" id="IPR036259">
    <property type="entry name" value="MFS_trans_sf"/>
</dbReference>
<protein>
    <recommendedName>
        <fullName evidence="7">Major facilitator superfamily (MFS) profile domain-containing protein</fullName>
    </recommendedName>
</protein>
<comment type="caution">
    <text evidence="8">The sequence shown here is derived from an EMBL/GenBank/DDBJ whole genome shotgun (WGS) entry which is preliminary data.</text>
</comment>
<evidence type="ECO:0000256" key="2">
    <source>
        <dbReference type="ARBA" id="ARBA00022692"/>
    </source>
</evidence>
<feature type="transmembrane region" description="Helical" evidence="6">
    <location>
        <begin position="327"/>
        <end position="349"/>
    </location>
</feature>
<dbReference type="PROSITE" id="PS50850">
    <property type="entry name" value="MFS"/>
    <property type="match status" value="1"/>
</dbReference>
<feature type="transmembrane region" description="Helical" evidence="6">
    <location>
        <begin position="241"/>
        <end position="260"/>
    </location>
</feature>
<feature type="transmembrane region" description="Helical" evidence="6">
    <location>
        <begin position="514"/>
        <end position="534"/>
    </location>
</feature>
<feature type="transmembrane region" description="Helical" evidence="6">
    <location>
        <begin position="209"/>
        <end position="229"/>
    </location>
</feature>
<evidence type="ECO:0000256" key="4">
    <source>
        <dbReference type="ARBA" id="ARBA00023136"/>
    </source>
</evidence>
<dbReference type="CDD" id="cd17323">
    <property type="entry name" value="MFS_Tpo1_MDR_like"/>
    <property type="match status" value="1"/>
</dbReference>
<feature type="compositionally biased region" description="Low complexity" evidence="5">
    <location>
        <begin position="9"/>
        <end position="35"/>
    </location>
</feature>
<dbReference type="Proteomes" id="UP001150879">
    <property type="component" value="Unassembled WGS sequence"/>
</dbReference>
<gene>
    <name evidence="8" type="ORF">N7472_007902</name>
</gene>
<evidence type="ECO:0000313" key="9">
    <source>
        <dbReference type="Proteomes" id="UP001150879"/>
    </source>
</evidence>
<keyword evidence="3 6" id="KW-1133">Transmembrane helix</keyword>
<evidence type="ECO:0000256" key="6">
    <source>
        <dbReference type="SAM" id="Phobius"/>
    </source>
</evidence>
<feature type="transmembrane region" description="Helical" evidence="6">
    <location>
        <begin position="580"/>
        <end position="601"/>
    </location>
</feature>
<evidence type="ECO:0000256" key="1">
    <source>
        <dbReference type="ARBA" id="ARBA00004141"/>
    </source>
</evidence>
<dbReference type="Pfam" id="PF07690">
    <property type="entry name" value="MFS_1"/>
    <property type="match status" value="1"/>
</dbReference>
<feature type="region of interest" description="Disordered" evidence="5">
    <location>
        <begin position="67"/>
        <end position="128"/>
    </location>
</feature>
<sequence>MSDRKESGSTRSRSTSISSTDSESQASRTQSRSQSLAGSLRTRLRSLSNPGMIQVDRVYSGRHLNDQSVYHSGDESNHGESSIKNGQKPDTVQEVRNGIVNERDLDLEKADAPQPELEKSRTAKSNRSRLDPKLVDCSMFPNLHSLLTLVQVKWDGPQDPENPKNWTNKKKWAATITVSLFTFISPVSSSMVAPALPSLAADLKVTDEVVSQLMLSIFVLAYAVGPLFLGPLSEIYGRTIVLQLSNLFFLVFNIGCAVSQTKVQMIVCRFFAGLGGSAPLAIGGGVLSDCFRAEERGKGIAIYSLAPLLGPALGPIAGGFIAENTTWRWVFYSTSITDALVQVMGLFFLRESYGPKILLDRAVRLRKETGDESYQTEAERQNKTLPEVLRSSLIRPFRLLLTQPIVQVLALFMAYIYGIMYLVLSTFPTLWTSPNYYNESTGIGGLNYISLGLGFLLGSQICAPLNDRIYRRLKARNDGVGKPEFRVPLLFVGAFFIPAGLFIYGWTAQYHCHWIAPNIGAVLFGTGNIIAFQCIQTYMVDTYTRFAASALAAGAFLRSIAGFGFPLFAPYMYSALEYGWGNSLLAFVAIVIGVPAPVFLWKFGEKLRKKSTFAAG</sequence>
<dbReference type="EMBL" id="JAPQKP010000005">
    <property type="protein sequence ID" value="KAJ5188888.1"/>
    <property type="molecule type" value="Genomic_DNA"/>
</dbReference>
<keyword evidence="4 6" id="KW-0472">Membrane</keyword>
<keyword evidence="9" id="KW-1185">Reference proteome</keyword>
<feature type="domain" description="Major facilitator superfamily (MFS) profile" evidence="7">
    <location>
        <begin position="174"/>
        <end position="608"/>
    </location>
</feature>
<evidence type="ECO:0000256" key="3">
    <source>
        <dbReference type="ARBA" id="ARBA00022989"/>
    </source>
</evidence>
<evidence type="ECO:0000256" key="5">
    <source>
        <dbReference type="SAM" id="MobiDB-lite"/>
    </source>
</evidence>
<feature type="transmembrane region" description="Helical" evidence="6">
    <location>
        <begin position="266"/>
        <end position="288"/>
    </location>
</feature>
<reference evidence="8" key="1">
    <citation type="submission" date="2022-11" db="EMBL/GenBank/DDBJ databases">
        <authorList>
            <person name="Petersen C."/>
        </authorList>
    </citation>
    <scope>NUCLEOTIDE SEQUENCE</scope>
    <source>
        <strain evidence="8">IBT 16849</strain>
    </source>
</reference>
<reference evidence="8" key="2">
    <citation type="journal article" date="2023" name="IMA Fungus">
        <title>Comparative genomic study of the Penicillium genus elucidates a diverse pangenome and 15 lateral gene transfer events.</title>
        <authorList>
            <person name="Petersen C."/>
            <person name="Sorensen T."/>
            <person name="Nielsen M.R."/>
            <person name="Sondergaard T.E."/>
            <person name="Sorensen J.L."/>
            <person name="Fitzpatrick D.A."/>
            <person name="Frisvad J.C."/>
            <person name="Nielsen K.L."/>
        </authorList>
    </citation>
    <scope>NUCLEOTIDE SEQUENCE</scope>
    <source>
        <strain evidence="8">IBT 16849</strain>
    </source>
</reference>
<proteinExistence type="predicted"/>
<dbReference type="FunFam" id="1.20.1250.20:FF:000011">
    <property type="entry name" value="MFS multidrug transporter, putative"/>
    <property type="match status" value="1"/>
</dbReference>
<evidence type="ECO:0000259" key="7">
    <source>
        <dbReference type="PROSITE" id="PS50850"/>
    </source>
</evidence>
<accession>A0A9W9M4R4</accession>
<feature type="compositionally biased region" description="Polar residues" evidence="5">
    <location>
        <begin position="79"/>
        <end position="90"/>
    </location>
</feature>
<evidence type="ECO:0000313" key="8">
    <source>
        <dbReference type="EMBL" id="KAJ5188888.1"/>
    </source>
</evidence>
<feature type="transmembrane region" description="Helical" evidence="6">
    <location>
        <begin position="444"/>
        <end position="466"/>
    </location>
</feature>
<dbReference type="OrthoDB" id="6770063at2759"/>
<name>A0A9W9M4R4_9EURO</name>
<dbReference type="Gene3D" id="1.20.1250.20">
    <property type="entry name" value="MFS general substrate transporter like domains"/>
    <property type="match status" value="1"/>
</dbReference>
<dbReference type="PANTHER" id="PTHR23502:SF60">
    <property type="entry name" value="MAJOR FACILITATOR SUPERFAMILY (MFS) PROFILE DOMAIN-CONTAINING PROTEIN-RELATED"/>
    <property type="match status" value="1"/>
</dbReference>
<dbReference type="SUPFAM" id="SSF103473">
    <property type="entry name" value="MFS general substrate transporter"/>
    <property type="match status" value="1"/>
</dbReference>
<dbReference type="GO" id="GO:0022857">
    <property type="term" value="F:transmembrane transporter activity"/>
    <property type="evidence" value="ECO:0007669"/>
    <property type="project" value="InterPro"/>
</dbReference>
<feature type="transmembrane region" description="Helical" evidence="6">
    <location>
        <begin position="546"/>
        <end position="568"/>
    </location>
</feature>
<dbReference type="GO" id="GO:0016020">
    <property type="term" value="C:membrane"/>
    <property type="evidence" value="ECO:0007669"/>
    <property type="project" value="UniProtKB-SubCell"/>
</dbReference>
<dbReference type="InterPro" id="IPR020846">
    <property type="entry name" value="MFS_dom"/>
</dbReference>
<feature type="compositionally biased region" description="Basic and acidic residues" evidence="5">
    <location>
        <begin position="101"/>
        <end position="121"/>
    </location>
</feature>